<gene>
    <name evidence="8 10" type="primary">acpS</name>
    <name evidence="10" type="ORF">H5P30_15235</name>
</gene>
<dbReference type="HAMAP" id="MF_00101">
    <property type="entry name" value="AcpS"/>
    <property type="match status" value="1"/>
</dbReference>
<comment type="similarity">
    <text evidence="8">Belongs to the P-Pant transferase superfamily. AcpS family.</text>
</comment>
<keyword evidence="3 8" id="KW-0479">Metal-binding</keyword>
<dbReference type="InterPro" id="IPR008278">
    <property type="entry name" value="4-PPantetheinyl_Trfase_dom"/>
</dbReference>
<evidence type="ECO:0000256" key="4">
    <source>
        <dbReference type="ARBA" id="ARBA00022832"/>
    </source>
</evidence>
<dbReference type="Proteomes" id="UP000525652">
    <property type="component" value="Unassembled WGS sequence"/>
</dbReference>
<comment type="cofactor">
    <cofactor evidence="8">
        <name>Mg(2+)</name>
        <dbReference type="ChEBI" id="CHEBI:18420"/>
    </cofactor>
</comment>
<reference evidence="10 11" key="1">
    <citation type="submission" date="2020-07" db="EMBL/GenBank/DDBJ databases">
        <authorList>
            <person name="Feng X."/>
        </authorList>
    </citation>
    <scope>NUCLEOTIDE SEQUENCE [LARGE SCALE GENOMIC DNA]</scope>
    <source>
        <strain evidence="10 11">JCM14086</strain>
    </source>
</reference>
<sequence length="135" mass="14996">MTVPQIPEGTSVLGVGIDLIEVSRVMKALERQQERFRNRVFTDGELEYCDAIKFNGPHFAARFAAKEAVSKAFGTGIGEHLGWKSVEVVKDELGKPLIRLDEKGQMLLRQKQATDVLISLAHTRDHATAVAILIR</sequence>
<dbReference type="SUPFAM" id="SSF56214">
    <property type="entry name" value="4'-phosphopantetheinyl transferase"/>
    <property type="match status" value="1"/>
</dbReference>
<evidence type="ECO:0000313" key="10">
    <source>
        <dbReference type="EMBL" id="MBC2603136.1"/>
    </source>
</evidence>
<dbReference type="NCBIfam" id="TIGR00516">
    <property type="entry name" value="acpS"/>
    <property type="match status" value="1"/>
</dbReference>
<keyword evidence="8" id="KW-0963">Cytoplasm</keyword>
<organism evidence="10 11">
    <name type="scientific">Puniceicoccus vermicola</name>
    <dbReference type="NCBI Taxonomy" id="388746"/>
    <lineage>
        <taxon>Bacteria</taxon>
        <taxon>Pseudomonadati</taxon>
        <taxon>Verrucomicrobiota</taxon>
        <taxon>Opitutia</taxon>
        <taxon>Puniceicoccales</taxon>
        <taxon>Puniceicoccaceae</taxon>
        <taxon>Puniceicoccus</taxon>
    </lineage>
</organism>
<comment type="catalytic activity">
    <reaction evidence="8">
        <text>apo-[ACP] + CoA = holo-[ACP] + adenosine 3',5'-bisphosphate + H(+)</text>
        <dbReference type="Rhea" id="RHEA:12068"/>
        <dbReference type="Rhea" id="RHEA-COMP:9685"/>
        <dbReference type="Rhea" id="RHEA-COMP:9690"/>
        <dbReference type="ChEBI" id="CHEBI:15378"/>
        <dbReference type="ChEBI" id="CHEBI:29999"/>
        <dbReference type="ChEBI" id="CHEBI:57287"/>
        <dbReference type="ChEBI" id="CHEBI:58343"/>
        <dbReference type="ChEBI" id="CHEBI:64479"/>
        <dbReference type="EC" id="2.7.8.7"/>
    </reaction>
</comment>
<evidence type="ECO:0000259" key="9">
    <source>
        <dbReference type="Pfam" id="PF01648"/>
    </source>
</evidence>
<dbReference type="InterPro" id="IPR002582">
    <property type="entry name" value="ACPS"/>
</dbReference>
<dbReference type="InterPro" id="IPR004568">
    <property type="entry name" value="Ppantetheine-prot_Trfase_dom"/>
</dbReference>
<dbReference type="EMBL" id="JACHVA010000118">
    <property type="protein sequence ID" value="MBC2603136.1"/>
    <property type="molecule type" value="Genomic_DNA"/>
</dbReference>
<evidence type="ECO:0000256" key="1">
    <source>
        <dbReference type="ARBA" id="ARBA00022516"/>
    </source>
</evidence>
<dbReference type="GO" id="GO:0005737">
    <property type="term" value="C:cytoplasm"/>
    <property type="evidence" value="ECO:0007669"/>
    <property type="project" value="UniProtKB-SubCell"/>
</dbReference>
<dbReference type="NCBIfam" id="TIGR00556">
    <property type="entry name" value="pantethn_trn"/>
    <property type="match status" value="1"/>
</dbReference>
<evidence type="ECO:0000256" key="3">
    <source>
        <dbReference type="ARBA" id="ARBA00022723"/>
    </source>
</evidence>
<evidence type="ECO:0000256" key="6">
    <source>
        <dbReference type="ARBA" id="ARBA00023098"/>
    </source>
</evidence>
<dbReference type="GO" id="GO:0008897">
    <property type="term" value="F:holo-[acyl-carrier-protein] synthase activity"/>
    <property type="evidence" value="ECO:0007669"/>
    <property type="project" value="UniProtKB-UniRule"/>
</dbReference>
<dbReference type="InterPro" id="IPR037143">
    <property type="entry name" value="4-PPantetheinyl_Trfase_dom_sf"/>
</dbReference>
<keyword evidence="6 8" id="KW-0443">Lipid metabolism</keyword>
<evidence type="ECO:0000313" key="11">
    <source>
        <dbReference type="Proteomes" id="UP000525652"/>
    </source>
</evidence>
<feature type="binding site" evidence="8">
    <location>
        <position position="18"/>
    </location>
    <ligand>
        <name>Mg(2+)</name>
        <dbReference type="ChEBI" id="CHEBI:18420"/>
    </ligand>
</feature>
<protein>
    <recommendedName>
        <fullName evidence="8">Holo-[acyl-carrier-protein] synthase</fullName>
        <shortName evidence="8">Holo-ACP synthase</shortName>
        <ecNumber evidence="8">2.7.8.7</ecNumber>
    </recommendedName>
    <alternativeName>
        <fullName evidence="8">4'-phosphopantetheinyl transferase AcpS</fullName>
    </alternativeName>
</protein>
<dbReference type="Gene3D" id="3.90.470.20">
    <property type="entry name" value="4'-phosphopantetheinyl transferase domain"/>
    <property type="match status" value="1"/>
</dbReference>
<proteinExistence type="inferred from homology"/>
<name>A0A7X1B025_9BACT</name>
<keyword evidence="11" id="KW-1185">Reference proteome</keyword>
<feature type="binding site" evidence="8">
    <location>
        <position position="67"/>
    </location>
    <ligand>
        <name>Mg(2+)</name>
        <dbReference type="ChEBI" id="CHEBI:18420"/>
    </ligand>
</feature>
<dbReference type="EC" id="2.7.8.7" evidence="8"/>
<keyword evidence="2 8" id="KW-0808">Transferase</keyword>
<comment type="caution">
    <text evidence="10">The sequence shown here is derived from an EMBL/GenBank/DDBJ whole genome shotgun (WGS) entry which is preliminary data.</text>
</comment>
<keyword evidence="4 8" id="KW-0276">Fatty acid metabolism</keyword>
<accession>A0A7X1B025</accession>
<keyword evidence="5 8" id="KW-0460">Magnesium</keyword>
<dbReference type="GO" id="GO:0000287">
    <property type="term" value="F:magnesium ion binding"/>
    <property type="evidence" value="ECO:0007669"/>
    <property type="project" value="UniProtKB-UniRule"/>
</dbReference>
<dbReference type="AlphaFoldDB" id="A0A7X1B025"/>
<evidence type="ECO:0000256" key="7">
    <source>
        <dbReference type="ARBA" id="ARBA00023160"/>
    </source>
</evidence>
<evidence type="ECO:0000256" key="2">
    <source>
        <dbReference type="ARBA" id="ARBA00022679"/>
    </source>
</evidence>
<evidence type="ECO:0000256" key="8">
    <source>
        <dbReference type="HAMAP-Rule" id="MF_00101"/>
    </source>
</evidence>
<feature type="domain" description="4'-phosphopantetheinyl transferase" evidence="9">
    <location>
        <begin position="14"/>
        <end position="130"/>
    </location>
</feature>
<comment type="function">
    <text evidence="8">Transfers the 4'-phosphopantetheine moiety from coenzyme A to a Ser of acyl-carrier-protein.</text>
</comment>
<dbReference type="Pfam" id="PF01648">
    <property type="entry name" value="ACPS"/>
    <property type="match status" value="1"/>
</dbReference>
<dbReference type="GO" id="GO:0006633">
    <property type="term" value="P:fatty acid biosynthetic process"/>
    <property type="evidence" value="ECO:0007669"/>
    <property type="project" value="UniProtKB-UniRule"/>
</dbReference>
<keyword evidence="1 8" id="KW-0444">Lipid biosynthesis</keyword>
<comment type="subcellular location">
    <subcellularLocation>
        <location evidence="8">Cytoplasm</location>
    </subcellularLocation>
</comment>
<dbReference type="RefSeq" id="WP_185693776.1">
    <property type="nucleotide sequence ID" value="NZ_JACHVA010000118.1"/>
</dbReference>
<keyword evidence="7 8" id="KW-0275">Fatty acid biosynthesis</keyword>
<evidence type="ECO:0000256" key="5">
    <source>
        <dbReference type="ARBA" id="ARBA00022842"/>
    </source>
</evidence>